<proteinExistence type="predicted"/>
<gene>
    <name evidence="1" type="ORF">TSPGSL018_27505</name>
</gene>
<feature type="non-terminal residue" evidence="1">
    <location>
        <position position="1"/>
    </location>
</feature>
<dbReference type="AlphaFoldDB" id="A0A061RLT7"/>
<evidence type="ECO:0000313" key="1">
    <source>
        <dbReference type="EMBL" id="JAC73897.1"/>
    </source>
</evidence>
<feature type="non-terminal residue" evidence="1">
    <location>
        <position position="314"/>
    </location>
</feature>
<sequence>GFKTAGWISSACSSAPVELRNYGTLNATWVSLVDLVTSIPESCHNAEAVLQELNVCEIFGELVQNFHKSICDLSSSPTTNQFTVARFWLQHMQKIYSKFSWTATKAAVALACCASRLSAGVTIRSSSDVSDVCNEIERKIASSVLPRILNMIDFAIQDGAFELLVSSLHGDKVDGALGYNFDQLPGRGQFACKLLQLSHNWSSAQEYTQAYVKLFHCAFTSVCDEAILELFVEERHGMQQLIASCCKPLVSALHSCSTSKPLWKKSTELLLQEASSLHPSRAHIATCLLRQTALLGTHTFQGEAFVPSCSADRT</sequence>
<accession>A0A061RLT7</accession>
<protein>
    <submittedName>
        <fullName evidence="1">Uncharacterized protein</fullName>
    </submittedName>
</protein>
<name>A0A061RLT7_9CHLO</name>
<dbReference type="EMBL" id="GBEZ01011940">
    <property type="protein sequence ID" value="JAC73897.1"/>
    <property type="molecule type" value="Transcribed_RNA"/>
</dbReference>
<reference evidence="1" key="1">
    <citation type="submission" date="2014-05" db="EMBL/GenBank/DDBJ databases">
        <title>The transcriptome of the halophilic microalga Tetraselmis sp. GSL018 isolated from the Great Salt Lake, Utah.</title>
        <authorList>
            <person name="Jinkerson R.E."/>
            <person name="D'Adamo S."/>
            <person name="Posewitz M.C."/>
        </authorList>
    </citation>
    <scope>NUCLEOTIDE SEQUENCE</scope>
    <source>
        <strain evidence="1">GSL018</strain>
    </source>
</reference>
<organism evidence="1">
    <name type="scientific">Tetraselmis sp. GSL018</name>
    <dbReference type="NCBI Taxonomy" id="582737"/>
    <lineage>
        <taxon>Eukaryota</taxon>
        <taxon>Viridiplantae</taxon>
        <taxon>Chlorophyta</taxon>
        <taxon>core chlorophytes</taxon>
        <taxon>Chlorodendrophyceae</taxon>
        <taxon>Chlorodendrales</taxon>
        <taxon>Chlorodendraceae</taxon>
        <taxon>Tetraselmis</taxon>
    </lineage>
</organism>